<accession>A0A0D7B5U6</accession>
<reference evidence="1 2" key="1">
    <citation type="journal article" date="2015" name="Fungal Genet. Biol.">
        <title>Evolution of novel wood decay mechanisms in Agaricales revealed by the genome sequences of Fistulina hepatica and Cylindrobasidium torrendii.</title>
        <authorList>
            <person name="Floudas D."/>
            <person name="Held B.W."/>
            <person name="Riley R."/>
            <person name="Nagy L.G."/>
            <person name="Koehler G."/>
            <person name="Ransdell A.S."/>
            <person name="Younus H."/>
            <person name="Chow J."/>
            <person name="Chiniquy J."/>
            <person name="Lipzen A."/>
            <person name="Tritt A."/>
            <person name="Sun H."/>
            <person name="Haridas S."/>
            <person name="LaButti K."/>
            <person name="Ohm R.A."/>
            <person name="Kues U."/>
            <person name="Blanchette R.A."/>
            <person name="Grigoriev I.V."/>
            <person name="Minto R.E."/>
            <person name="Hibbett D.S."/>
        </authorList>
    </citation>
    <scope>NUCLEOTIDE SEQUENCE [LARGE SCALE GENOMIC DNA]</scope>
    <source>
        <strain evidence="1 2">FP15055 ss-10</strain>
    </source>
</reference>
<evidence type="ECO:0000313" key="2">
    <source>
        <dbReference type="Proteomes" id="UP000054007"/>
    </source>
</evidence>
<dbReference type="AlphaFoldDB" id="A0A0D7B5U6"/>
<sequence length="132" mass="14792">MDSRSLRALQESAQSGSLAAIQRIAEQVVRKRVPYIHVHETLVQAARIHVLYPPEPRIDDSGTRQSTRSAPWPLVQLQVEAACANSNLKKTIIGDEAVAFTSNTIANWENPYINFQPENKLLLKETKGDFLL</sequence>
<proteinExistence type="predicted"/>
<dbReference type="Proteomes" id="UP000054007">
    <property type="component" value="Unassembled WGS sequence"/>
</dbReference>
<gene>
    <name evidence="1" type="ORF">CYLTODRAFT_492189</name>
</gene>
<evidence type="ECO:0000313" key="1">
    <source>
        <dbReference type="EMBL" id="KIY65585.1"/>
    </source>
</evidence>
<dbReference type="EMBL" id="KN880584">
    <property type="protein sequence ID" value="KIY65585.1"/>
    <property type="molecule type" value="Genomic_DNA"/>
</dbReference>
<organism evidence="1 2">
    <name type="scientific">Cylindrobasidium torrendii FP15055 ss-10</name>
    <dbReference type="NCBI Taxonomy" id="1314674"/>
    <lineage>
        <taxon>Eukaryota</taxon>
        <taxon>Fungi</taxon>
        <taxon>Dikarya</taxon>
        <taxon>Basidiomycota</taxon>
        <taxon>Agaricomycotina</taxon>
        <taxon>Agaricomycetes</taxon>
        <taxon>Agaricomycetidae</taxon>
        <taxon>Agaricales</taxon>
        <taxon>Marasmiineae</taxon>
        <taxon>Physalacriaceae</taxon>
        <taxon>Cylindrobasidium</taxon>
    </lineage>
</organism>
<name>A0A0D7B5U6_9AGAR</name>
<protein>
    <submittedName>
        <fullName evidence="1">Uncharacterized protein</fullName>
    </submittedName>
</protein>
<keyword evidence="2" id="KW-1185">Reference proteome</keyword>
<dbReference type="OrthoDB" id="3238794at2759"/>